<feature type="chain" id="PRO_5034777980" evidence="1">
    <location>
        <begin position="24"/>
        <end position="54"/>
    </location>
</feature>
<accession>A0A8H7T4L9</accession>
<comment type="caution">
    <text evidence="2">The sequence shown here is derived from an EMBL/GenBank/DDBJ whole genome shotgun (WGS) entry which is preliminary data.</text>
</comment>
<evidence type="ECO:0000313" key="3">
    <source>
        <dbReference type="Proteomes" id="UP000664132"/>
    </source>
</evidence>
<gene>
    <name evidence="2" type="ORF">IFR04_014571</name>
</gene>
<keyword evidence="3" id="KW-1185">Reference proteome</keyword>
<reference evidence="2" key="1">
    <citation type="submission" date="2021-02" db="EMBL/GenBank/DDBJ databases">
        <title>Genome sequence Cadophora malorum strain M34.</title>
        <authorList>
            <person name="Stefanovic E."/>
            <person name="Vu D."/>
            <person name="Scully C."/>
            <person name="Dijksterhuis J."/>
            <person name="Roader J."/>
            <person name="Houbraken J."/>
        </authorList>
    </citation>
    <scope>NUCLEOTIDE SEQUENCE</scope>
    <source>
        <strain evidence="2">M34</strain>
    </source>
</reference>
<dbReference type="Proteomes" id="UP000664132">
    <property type="component" value="Unassembled WGS sequence"/>
</dbReference>
<feature type="signal peptide" evidence="1">
    <location>
        <begin position="1"/>
        <end position="23"/>
    </location>
</feature>
<evidence type="ECO:0000313" key="2">
    <source>
        <dbReference type="EMBL" id="KAG4412292.1"/>
    </source>
</evidence>
<protein>
    <submittedName>
        <fullName evidence="2">Uncharacterized protein</fullName>
    </submittedName>
</protein>
<sequence length="54" mass="5762">MKVIGILNMMLFLCLAMAFGTMAAPVTQGYASGEYACIYRNNFCGIVVCNGMGT</sequence>
<name>A0A8H7T4L9_9HELO</name>
<organism evidence="2 3">
    <name type="scientific">Cadophora malorum</name>
    <dbReference type="NCBI Taxonomy" id="108018"/>
    <lineage>
        <taxon>Eukaryota</taxon>
        <taxon>Fungi</taxon>
        <taxon>Dikarya</taxon>
        <taxon>Ascomycota</taxon>
        <taxon>Pezizomycotina</taxon>
        <taxon>Leotiomycetes</taxon>
        <taxon>Helotiales</taxon>
        <taxon>Ploettnerulaceae</taxon>
        <taxon>Cadophora</taxon>
    </lineage>
</organism>
<dbReference type="AlphaFoldDB" id="A0A8H7T4L9"/>
<proteinExistence type="predicted"/>
<dbReference type="EMBL" id="JAFJYH010000391">
    <property type="protein sequence ID" value="KAG4412292.1"/>
    <property type="molecule type" value="Genomic_DNA"/>
</dbReference>
<keyword evidence="1" id="KW-0732">Signal</keyword>
<evidence type="ECO:0000256" key="1">
    <source>
        <dbReference type="SAM" id="SignalP"/>
    </source>
</evidence>